<dbReference type="EMBL" id="LAZR01010565">
    <property type="protein sequence ID" value="KKM66273.1"/>
    <property type="molecule type" value="Genomic_DNA"/>
</dbReference>
<gene>
    <name evidence="1" type="ORF">LCGC14_1482830</name>
</gene>
<sequence length="118" mass="14288">MTIKKTIEKAIEGGWIKELKYEWRIRENSFEVYVDKGFFYPNRWFHVMRIETILLDPSFWRALGKSMEWARCKASWQYEKGFTIKNGKDSAEWVIRWHQFIDHLAEGGTPESYFEKLT</sequence>
<evidence type="ECO:0000313" key="1">
    <source>
        <dbReference type="EMBL" id="KKM66273.1"/>
    </source>
</evidence>
<name>A0A0F9J9Q6_9ZZZZ</name>
<accession>A0A0F9J9Q6</accession>
<proteinExistence type="predicted"/>
<organism evidence="1">
    <name type="scientific">marine sediment metagenome</name>
    <dbReference type="NCBI Taxonomy" id="412755"/>
    <lineage>
        <taxon>unclassified sequences</taxon>
        <taxon>metagenomes</taxon>
        <taxon>ecological metagenomes</taxon>
    </lineage>
</organism>
<protein>
    <submittedName>
        <fullName evidence="1">Uncharacterized protein</fullName>
    </submittedName>
</protein>
<reference evidence="1" key="1">
    <citation type="journal article" date="2015" name="Nature">
        <title>Complex archaea that bridge the gap between prokaryotes and eukaryotes.</title>
        <authorList>
            <person name="Spang A."/>
            <person name="Saw J.H."/>
            <person name="Jorgensen S.L."/>
            <person name="Zaremba-Niedzwiedzka K."/>
            <person name="Martijn J."/>
            <person name="Lind A.E."/>
            <person name="van Eijk R."/>
            <person name="Schleper C."/>
            <person name="Guy L."/>
            <person name="Ettema T.J."/>
        </authorList>
    </citation>
    <scope>NUCLEOTIDE SEQUENCE</scope>
</reference>
<dbReference type="AlphaFoldDB" id="A0A0F9J9Q6"/>
<comment type="caution">
    <text evidence="1">The sequence shown here is derived from an EMBL/GenBank/DDBJ whole genome shotgun (WGS) entry which is preliminary data.</text>
</comment>